<dbReference type="Gene3D" id="3.30.230.10">
    <property type="match status" value="1"/>
</dbReference>
<evidence type="ECO:0000256" key="2">
    <source>
        <dbReference type="ARBA" id="ARBA00022723"/>
    </source>
</evidence>
<reference evidence="11 12" key="1">
    <citation type="journal article" date="2017" name="Front. Microbiol.">
        <title>New Insights into the Diversity of the Genus Faecalibacterium.</title>
        <authorList>
            <person name="Benevides L."/>
            <person name="Burman S."/>
            <person name="Martin R."/>
            <person name="Robert V."/>
            <person name="Thomas M."/>
            <person name="Miquel S."/>
            <person name="Chain F."/>
            <person name="Sokol H."/>
            <person name="Bermudez-Humaran L.G."/>
            <person name="Morrison M."/>
            <person name="Langella P."/>
            <person name="Azevedo V.A."/>
            <person name="Chatel J.M."/>
            <person name="Soares S."/>
        </authorList>
    </citation>
    <scope>NUCLEOTIDE SEQUENCE [LARGE SCALE GENOMIC DNA]</scope>
    <source>
        <strain evidence="12">CNCM I-4540</strain>
    </source>
</reference>
<dbReference type="PANTHER" id="PTHR10457">
    <property type="entry name" value="MEVALONATE KINASE/GALACTOKINASE"/>
    <property type="match status" value="1"/>
</dbReference>
<evidence type="ECO:0000256" key="5">
    <source>
        <dbReference type="ARBA" id="ARBA00022840"/>
    </source>
</evidence>
<comment type="caution">
    <text evidence="11">The sequence shown here is derived from an EMBL/GenBank/DDBJ whole genome shotgun (WGS) entry which is preliminary data.</text>
</comment>
<evidence type="ECO:0000313" key="12">
    <source>
        <dbReference type="Proteomes" id="UP000220752"/>
    </source>
</evidence>
<organism evidence="11 12">
    <name type="scientific">Faecalibacterium langellae</name>
    <dbReference type="NCBI Taxonomy" id="3435293"/>
    <lineage>
        <taxon>Bacteria</taxon>
        <taxon>Bacillati</taxon>
        <taxon>Bacillota</taxon>
        <taxon>Clostridia</taxon>
        <taxon>Eubacteriales</taxon>
        <taxon>Oscillospiraceae</taxon>
        <taxon>Faecalibacterium</taxon>
    </lineage>
</organism>
<dbReference type="PIRSF" id="PIRSF000530">
    <property type="entry name" value="Galactokinase"/>
    <property type="match status" value="1"/>
</dbReference>
<dbReference type="PRINTS" id="PR00959">
    <property type="entry name" value="MEVGALKINASE"/>
</dbReference>
<keyword evidence="8" id="KW-0119">Carbohydrate metabolism</keyword>
<dbReference type="GO" id="GO:0005524">
    <property type="term" value="F:ATP binding"/>
    <property type="evidence" value="ECO:0007669"/>
    <property type="project" value="UniProtKB-KW"/>
</dbReference>
<dbReference type="PANTHER" id="PTHR10457:SF6">
    <property type="entry name" value="GALACTURONOKINASE"/>
    <property type="match status" value="1"/>
</dbReference>
<evidence type="ECO:0000313" key="11">
    <source>
        <dbReference type="EMBL" id="PDX59746.1"/>
    </source>
</evidence>
<dbReference type="InterPro" id="IPR013750">
    <property type="entry name" value="GHMP_kinase_C_dom"/>
</dbReference>
<keyword evidence="5" id="KW-0067">ATP-binding</keyword>
<proteinExistence type="predicted"/>
<protein>
    <submittedName>
        <fullName evidence="11">GHMP kinase</fullName>
    </submittedName>
</protein>
<dbReference type="InterPro" id="IPR006204">
    <property type="entry name" value="GHMP_kinase_N_dom"/>
</dbReference>
<dbReference type="InterPro" id="IPR014721">
    <property type="entry name" value="Ribsml_uS5_D2-typ_fold_subgr"/>
</dbReference>
<keyword evidence="4 11" id="KW-0418">Kinase</keyword>
<dbReference type="Gene3D" id="3.30.70.890">
    <property type="entry name" value="GHMP kinase, C-terminal domain"/>
    <property type="match status" value="1"/>
</dbReference>
<dbReference type="GO" id="GO:0004335">
    <property type="term" value="F:galactokinase activity"/>
    <property type="evidence" value="ECO:0007669"/>
    <property type="project" value="InterPro"/>
</dbReference>
<evidence type="ECO:0000256" key="7">
    <source>
        <dbReference type="ARBA" id="ARBA00023144"/>
    </source>
</evidence>
<evidence type="ECO:0000256" key="8">
    <source>
        <dbReference type="ARBA" id="ARBA00023277"/>
    </source>
</evidence>
<feature type="domain" description="GHMP kinase N-terminal" evidence="9">
    <location>
        <begin position="90"/>
        <end position="173"/>
    </location>
</feature>
<dbReference type="SUPFAM" id="SSF54211">
    <property type="entry name" value="Ribosomal protein S5 domain 2-like"/>
    <property type="match status" value="1"/>
</dbReference>
<name>A0A2A6ZEG6_9FIRM</name>
<dbReference type="Pfam" id="PF08544">
    <property type="entry name" value="GHMP_kinases_C"/>
    <property type="match status" value="1"/>
</dbReference>
<evidence type="ECO:0000259" key="9">
    <source>
        <dbReference type="Pfam" id="PF00288"/>
    </source>
</evidence>
<dbReference type="SUPFAM" id="SSF55060">
    <property type="entry name" value="GHMP Kinase, C-terminal domain"/>
    <property type="match status" value="1"/>
</dbReference>
<feature type="domain" description="GHMP kinase C-terminal" evidence="10">
    <location>
        <begin position="290"/>
        <end position="366"/>
    </location>
</feature>
<dbReference type="InterPro" id="IPR020568">
    <property type="entry name" value="Ribosomal_Su5_D2-typ_SF"/>
</dbReference>
<dbReference type="AlphaFoldDB" id="A0A2A6ZEG6"/>
<dbReference type="InterPro" id="IPR036554">
    <property type="entry name" value="GHMP_kinase_C_sf"/>
</dbReference>
<evidence type="ECO:0000256" key="1">
    <source>
        <dbReference type="ARBA" id="ARBA00022679"/>
    </source>
</evidence>
<keyword evidence="12" id="KW-1185">Reference proteome</keyword>
<evidence type="ECO:0000256" key="6">
    <source>
        <dbReference type="ARBA" id="ARBA00022842"/>
    </source>
</evidence>
<accession>A0A2A6ZEG6</accession>
<dbReference type="GO" id="GO:0005829">
    <property type="term" value="C:cytosol"/>
    <property type="evidence" value="ECO:0007669"/>
    <property type="project" value="TreeGrafter"/>
</dbReference>
<keyword evidence="7" id="KW-0299">Galactose metabolism</keyword>
<evidence type="ECO:0000256" key="4">
    <source>
        <dbReference type="ARBA" id="ARBA00022777"/>
    </source>
</evidence>
<dbReference type="InterPro" id="IPR006206">
    <property type="entry name" value="Mevalonate/galactokinase"/>
</dbReference>
<gene>
    <name evidence="11" type="ORF">CGS46_02240</name>
</gene>
<dbReference type="GO" id="GO:0006012">
    <property type="term" value="P:galactose metabolic process"/>
    <property type="evidence" value="ECO:0007669"/>
    <property type="project" value="UniProtKB-KW"/>
</dbReference>
<sequence>MKCVEVYKELYHQEPFDVAFCPYRISPLGAHIDHQYGKINGLAIDKGIHMAYHPKQNGVVELQSLNFPKRAQFFVNAVPEEKQGDWADHLRGAAKMLREKYRLKVGLSGIIEGSLPIGGLSSSASVIICFLSALCEVNGIHLKPMEMILTAKAAENQYVGVSCGKLDQSCEVLSKKNHLLYLDTKDDSYELIPTSEKMKPYKVAIFFSGLERSLKNSKYNLRQDECKAAAYALMGYAGMDYDTFANTRLRDVPYEVFEAYKDRLPELWRRRAEHYYSEFARAEKGAELWRKGDLEGYGQLVFESGKSSIYNYECGCDELKKLYEIMADTDGIYGGRFSGAGFKGCCMALIDPDKTEDIEAKVTAEYLKAFPALEGKYSFHLCESADGVEL</sequence>
<dbReference type="InterPro" id="IPR000705">
    <property type="entry name" value="Galactokinase"/>
</dbReference>
<evidence type="ECO:0000259" key="10">
    <source>
        <dbReference type="Pfam" id="PF08544"/>
    </source>
</evidence>
<dbReference type="EMBL" id="NMTQ01000011">
    <property type="protein sequence ID" value="PDX59746.1"/>
    <property type="molecule type" value="Genomic_DNA"/>
</dbReference>
<dbReference type="Proteomes" id="UP000220752">
    <property type="component" value="Unassembled WGS sequence"/>
</dbReference>
<dbReference type="PRINTS" id="PR00473">
    <property type="entry name" value="GALCTOKINASE"/>
</dbReference>
<dbReference type="GO" id="GO:0046872">
    <property type="term" value="F:metal ion binding"/>
    <property type="evidence" value="ECO:0007669"/>
    <property type="project" value="UniProtKB-KW"/>
</dbReference>
<dbReference type="PROSITE" id="PS00627">
    <property type="entry name" value="GHMP_KINASES_ATP"/>
    <property type="match status" value="1"/>
</dbReference>
<evidence type="ECO:0000256" key="3">
    <source>
        <dbReference type="ARBA" id="ARBA00022741"/>
    </source>
</evidence>
<keyword evidence="1" id="KW-0808">Transferase</keyword>
<dbReference type="FunFam" id="3.30.70.890:FF:000001">
    <property type="entry name" value="Galactokinase"/>
    <property type="match status" value="1"/>
</dbReference>
<keyword evidence="3" id="KW-0547">Nucleotide-binding</keyword>
<keyword evidence="2" id="KW-0479">Metal-binding</keyword>
<dbReference type="Pfam" id="PF00288">
    <property type="entry name" value="GHMP_kinases_N"/>
    <property type="match status" value="1"/>
</dbReference>
<keyword evidence="6" id="KW-0460">Magnesium</keyword>
<dbReference type="InterPro" id="IPR006203">
    <property type="entry name" value="GHMP_knse_ATP-bd_CS"/>
</dbReference>